<dbReference type="AlphaFoldDB" id="A0ABD2P460"/>
<sequence>MSGSGPEQHRTGIKGFVHRNLVLLVFIPLLASVHWGWYALQQNPRLVHPSERHYPSDTFKKMIKEKWENFTKPKENP</sequence>
<dbReference type="EMBL" id="JABFTP020000185">
    <property type="protein sequence ID" value="KAL3285615.1"/>
    <property type="molecule type" value="Genomic_DNA"/>
</dbReference>
<name>A0ABD2P460_9CUCU</name>
<evidence type="ECO:0000256" key="1">
    <source>
        <dbReference type="SAM" id="Phobius"/>
    </source>
</evidence>
<evidence type="ECO:0000313" key="3">
    <source>
        <dbReference type="Proteomes" id="UP001516400"/>
    </source>
</evidence>
<gene>
    <name evidence="2" type="ORF">HHI36_000144</name>
</gene>
<comment type="caution">
    <text evidence="2">The sequence shown here is derived from an EMBL/GenBank/DDBJ whole genome shotgun (WGS) entry which is preliminary data.</text>
</comment>
<accession>A0ABD2P460</accession>
<keyword evidence="1" id="KW-1133">Transmembrane helix</keyword>
<reference evidence="2 3" key="1">
    <citation type="journal article" date="2021" name="BMC Biol.">
        <title>Horizontally acquired antibacterial genes associated with adaptive radiation of ladybird beetles.</title>
        <authorList>
            <person name="Li H.S."/>
            <person name="Tang X.F."/>
            <person name="Huang Y.H."/>
            <person name="Xu Z.Y."/>
            <person name="Chen M.L."/>
            <person name="Du X.Y."/>
            <person name="Qiu B.Y."/>
            <person name="Chen P.T."/>
            <person name="Zhang W."/>
            <person name="Slipinski A."/>
            <person name="Escalona H.E."/>
            <person name="Waterhouse R.M."/>
            <person name="Zwick A."/>
            <person name="Pang H."/>
        </authorList>
    </citation>
    <scope>NUCLEOTIDE SEQUENCE [LARGE SCALE GENOMIC DNA]</scope>
    <source>
        <strain evidence="2">SYSU2018</strain>
    </source>
</reference>
<feature type="transmembrane region" description="Helical" evidence="1">
    <location>
        <begin position="21"/>
        <end position="40"/>
    </location>
</feature>
<evidence type="ECO:0000313" key="2">
    <source>
        <dbReference type="EMBL" id="KAL3285615.1"/>
    </source>
</evidence>
<keyword evidence="1" id="KW-0812">Transmembrane</keyword>
<protein>
    <submittedName>
        <fullName evidence="2">Uncharacterized protein</fullName>
    </submittedName>
</protein>
<dbReference type="Proteomes" id="UP001516400">
    <property type="component" value="Unassembled WGS sequence"/>
</dbReference>
<proteinExistence type="predicted"/>
<keyword evidence="1" id="KW-0472">Membrane</keyword>
<organism evidence="2 3">
    <name type="scientific">Cryptolaemus montrouzieri</name>
    <dbReference type="NCBI Taxonomy" id="559131"/>
    <lineage>
        <taxon>Eukaryota</taxon>
        <taxon>Metazoa</taxon>
        <taxon>Ecdysozoa</taxon>
        <taxon>Arthropoda</taxon>
        <taxon>Hexapoda</taxon>
        <taxon>Insecta</taxon>
        <taxon>Pterygota</taxon>
        <taxon>Neoptera</taxon>
        <taxon>Endopterygota</taxon>
        <taxon>Coleoptera</taxon>
        <taxon>Polyphaga</taxon>
        <taxon>Cucujiformia</taxon>
        <taxon>Coccinelloidea</taxon>
        <taxon>Coccinellidae</taxon>
        <taxon>Scymninae</taxon>
        <taxon>Scymnini</taxon>
        <taxon>Cryptolaemus</taxon>
    </lineage>
</organism>
<keyword evidence="3" id="KW-1185">Reference proteome</keyword>